<reference evidence="3 4" key="1">
    <citation type="submission" date="2018-10" db="EMBL/GenBank/DDBJ databases">
        <title>Genomic Encyclopedia of Archaeal and Bacterial Type Strains, Phase II (KMG-II): from individual species to whole genera.</title>
        <authorList>
            <person name="Goeker M."/>
        </authorList>
    </citation>
    <scope>NUCLEOTIDE SEQUENCE [LARGE SCALE GENOMIC DNA]</scope>
    <source>
        <strain evidence="3 4">DSM 14954</strain>
    </source>
</reference>
<dbReference type="OrthoDB" id="109589at2"/>
<gene>
    <name evidence="3" type="ORF">C8N24_0151</name>
</gene>
<evidence type="ECO:0000313" key="3">
    <source>
        <dbReference type="EMBL" id="RKQ90350.1"/>
    </source>
</evidence>
<comment type="caution">
    <text evidence="3">The sequence shown here is derived from an EMBL/GenBank/DDBJ whole genome shotgun (WGS) entry which is preliminary data.</text>
</comment>
<dbReference type="AlphaFoldDB" id="A0A660L8U6"/>
<evidence type="ECO:0008006" key="5">
    <source>
        <dbReference type="Google" id="ProtNLM"/>
    </source>
</evidence>
<dbReference type="Proteomes" id="UP000278962">
    <property type="component" value="Unassembled WGS sequence"/>
</dbReference>
<evidence type="ECO:0000256" key="1">
    <source>
        <dbReference type="ARBA" id="ARBA00006484"/>
    </source>
</evidence>
<keyword evidence="4" id="KW-1185">Reference proteome</keyword>
<accession>A0A660L8U6</accession>
<dbReference type="PANTHER" id="PTHR24320">
    <property type="entry name" value="RETINOL DEHYDROGENASE"/>
    <property type="match status" value="1"/>
</dbReference>
<proteinExistence type="inferred from homology"/>
<organism evidence="3 4">
    <name type="scientific">Solirubrobacter pauli</name>
    <dbReference type="NCBI Taxonomy" id="166793"/>
    <lineage>
        <taxon>Bacteria</taxon>
        <taxon>Bacillati</taxon>
        <taxon>Actinomycetota</taxon>
        <taxon>Thermoleophilia</taxon>
        <taxon>Solirubrobacterales</taxon>
        <taxon>Solirubrobacteraceae</taxon>
        <taxon>Solirubrobacter</taxon>
    </lineage>
</organism>
<dbReference type="PANTHER" id="PTHR24320:SF283">
    <property type="entry name" value="RETINOL DEHYDROGENASE 11"/>
    <property type="match status" value="1"/>
</dbReference>
<evidence type="ECO:0000313" key="4">
    <source>
        <dbReference type="Proteomes" id="UP000278962"/>
    </source>
</evidence>
<protein>
    <recommendedName>
        <fullName evidence="5">Oxidoreductase</fullName>
    </recommendedName>
</protein>
<comment type="similarity">
    <text evidence="1">Belongs to the short-chain dehydrogenases/reductases (SDR) family.</text>
</comment>
<dbReference type="EMBL" id="RBIL01000001">
    <property type="protein sequence ID" value="RKQ90350.1"/>
    <property type="molecule type" value="Genomic_DNA"/>
</dbReference>
<dbReference type="GO" id="GO:0016491">
    <property type="term" value="F:oxidoreductase activity"/>
    <property type="evidence" value="ECO:0007669"/>
    <property type="project" value="UniProtKB-KW"/>
</dbReference>
<name>A0A660L8U6_9ACTN</name>
<dbReference type="RefSeq" id="WP_121246826.1">
    <property type="nucleotide sequence ID" value="NZ_RBIL01000001.1"/>
</dbReference>
<evidence type="ECO:0000256" key="2">
    <source>
        <dbReference type="ARBA" id="ARBA00023002"/>
    </source>
</evidence>
<keyword evidence="2" id="KW-0560">Oxidoreductase</keyword>
<sequence length="107" mass="11561">MHAHSLHPGSIWTPLSRHLGDDDLRAMGLLTEAGERVTAGLKTVPQGAATIVFAALDDRPASGTYVEDCDVAPLIEADGHVDHGVRRWAVDPELAERLWVLSEQMVA</sequence>
<dbReference type="Gene3D" id="3.40.50.720">
    <property type="entry name" value="NAD(P)-binding Rossmann-like Domain"/>
    <property type="match status" value="1"/>
</dbReference>